<dbReference type="EMBL" id="VXLC01000003">
    <property type="protein sequence ID" value="KAA8889460.1"/>
    <property type="molecule type" value="Genomic_DNA"/>
</dbReference>
<comment type="caution">
    <text evidence="2">The sequence shown here is derived from an EMBL/GenBank/DDBJ whole genome shotgun (WGS) entry which is preliminary data.</text>
</comment>
<dbReference type="OrthoDB" id="7185741at2"/>
<feature type="domain" description="AB hydrolase-1" evidence="1">
    <location>
        <begin position="5"/>
        <end position="241"/>
    </location>
</feature>
<dbReference type="Pfam" id="PF12697">
    <property type="entry name" value="Abhydrolase_6"/>
    <property type="match status" value="1"/>
</dbReference>
<keyword evidence="2" id="KW-0378">Hydrolase</keyword>
<dbReference type="GO" id="GO:0016787">
    <property type="term" value="F:hydrolase activity"/>
    <property type="evidence" value="ECO:0007669"/>
    <property type="project" value="UniProtKB-KW"/>
</dbReference>
<accession>A0A5N0EKT9</accession>
<evidence type="ECO:0000313" key="2">
    <source>
        <dbReference type="EMBL" id="KAA8889460.1"/>
    </source>
</evidence>
<dbReference type="InterPro" id="IPR000073">
    <property type="entry name" value="AB_hydrolase_1"/>
</dbReference>
<name>A0A5N0EKT9_9NOCA</name>
<evidence type="ECO:0000259" key="1">
    <source>
        <dbReference type="Pfam" id="PF12697"/>
    </source>
</evidence>
<dbReference type="InterPro" id="IPR029058">
    <property type="entry name" value="AB_hydrolase_fold"/>
</dbReference>
<dbReference type="SUPFAM" id="SSF53474">
    <property type="entry name" value="alpha/beta-Hydrolases"/>
    <property type="match status" value="1"/>
</dbReference>
<keyword evidence="3" id="KW-1185">Reference proteome</keyword>
<dbReference type="AlphaFoldDB" id="A0A5N0EKT9"/>
<dbReference type="Gene3D" id="3.40.50.1820">
    <property type="entry name" value="alpha/beta hydrolase"/>
    <property type="match status" value="1"/>
</dbReference>
<sequence>MTATVVIVGGLGSLPGLWTPVTELLDPAVTVVHYRRPTVAIDLHREVAELARLIGRRSARETVVLVAHSMGAFGAEALARCCPGSVDRLVLIDPSIAVSRRKPLGPLHSARASMVDRVAGLLSRNHRGSRLFRVLQPLLLRRLSAGQVAEIAESLNDSDYLARSVTEWNSYSTLAADLIGLRRRHPRLCAPTMIVTAARHRGARWWVNGHRKLAIELAADHRIIDRAGHLLMVERPEVVAELITEQYR</sequence>
<dbReference type="PANTHER" id="PTHR43798">
    <property type="entry name" value="MONOACYLGLYCEROL LIPASE"/>
    <property type="match status" value="1"/>
</dbReference>
<protein>
    <submittedName>
        <fullName evidence="2">Alpha/beta hydrolase</fullName>
    </submittedName>
</protein>
<dbReference type="RefSeq" id="WP_150401733.1">
    <property type="nucleotide sequence ID" value="NZ_VXLC01000003.1"/>
</dbReference>
<evidence type="ECO:0000313" key="3">
    <source>
        <dbReference type="Proteomes" id="UP000323876"/>
    </source>
</evidence>
<proteinExistence type="predicted"/>
<dbReference type="InterPro" id="IPR050266">
    <property type="entry name" value="AB_hydrolase_sf"/>
</dbReference>
<reference evidence="2 3" key="1">
    <citation type="submission" date="2019-09" db="EMBL/GenBank/DDBJ databases">
        <authorList>
            <person name="Wang X."/>
        </authorList>
    </citation>
    <scope>NUCLEOTIDE SEQUENCE [LARGE SCALE GENOMIC DNA]</scope>
    <source>
        <strain evidence="2 3">CICC 11023</strain>
    </source>
</reference>
<organism evidence="2 3">
    <name type="scientific">Nocardia colli</name>
    <dbReference type="NCBI Taxonomy" id="2545717"/>
    <lineage>
        <taxon>Bacteria</taxon>
        <taxon>Bacillati</taxon>
        <taxon>Actinomycetota</taxon>
        <taxon>Actinomycetes</taxon>
        <taxon>Mycobacteriales</taxon>
        <taxon>Nocardiaceae</taxon>
        <taxon>Nocardia</taxon>
    </lineage>
</organism>
<dbReference type="Proteomes" id="UP000323876">
    <property type="component" value="Unassembled WGS sequence"/>
</dbReference>
<gene>
    <name evidence="2" type="ORF">F3087_11085</name>
</gene>